<comment type="catalytic activity">
    <reaction evidence="9">
        <text>ATP + H2O = ADP + phosphate + H(+)</text>
        <dbReference type="Rhea" id="RHEA:13065"/>
        <dbReference type="ChEBI" id="CHEBI:15377"/>
        <dbReference type="ChEBI" id="CHEBI:15378"/>
        <dbReference type="ChEBI" id="CHEBI:30616"/>
        <dbReference type="ChEBI" id="CHEBI:43474"/>
        <dbReference type="ChEBI" id="CHEBI:456216"/>
        <dbReference type="EC" id="5.6.2.4"/>
    </reaction>
</comment>
<evidence type="ECO:0000256" key="7">
    <source>
        <dbReference type="ARBA" id="ARBA00034617"/>
    </source>
</evidence>
<name>A0A485LYM5_9ZZZZ</name>
<keyword evidence="6" id="KW-0413">Isomerase</keyword>
<evidence type="ECO:0000256" key="1">
    <source>
        <dbReference type="ARBA" id="ARBA00009922"/>
    </source>
</evidence>
<dbReference type="EC" id="5.6.2.4" evidence="8"/>
<dbReference type="Gene3D" id="3.40.50.300">
    <property type="entry name" value="P-loop containing nucleotide triphosphate hydrolases"/>
    <property type="match status" value="2"/>
</dbReference>
<dbReference type="GO" id="GO:0000725">
    <property type="term" value="P:recombinational repair"/>
    <property type="evidence" value="ECO:0007669"/>
    <property type="project" value="TreeGrafter"/>
</dbReference>
<evidence type="ECO:0000256" key="2">
    <source>
        <dbReference type="ARBA" id="ARBA00022741"/>
    </source>
</evidence>
<keyword evidence="3 12" id="KW-0378">Hydrolase</keyword>
<dbReference type="Gene3D" id="1.10.486.10">
    <property type="entry name" value="PCRA, domain 4"/>
    <property type="match status" value="1"/>
</dbReference>
<dbReference type="InterPro" id="IPR027417">
    <property type="entry name" value="P-loop_NTPase"/>
</dbReference>
<dbReference type="InterPro" id="IPR014017">
    <property type="entry name" value="DNA_helicase_UvrD-like_C"/>
</dbReference>
<protein>
    <recommendedName>
        <fullName evidence="8">DNA 3'-5' helicase</fullName>
        <ecNumber evidence="8">5.6.2.4</ecNumber>
    </recommendedName>
</protein>
<dbReference type="PROSITE" id="PS51198">
    <property type="entry name" value="UVRD_HELICASE_ATP_BIND"/>
    <property type="match status" value="1"/>
</dbReference>
<dbReference type="GO" id="GO:0003677">
    <property type="term" value="F:DNA binding"/>
    <property type="evidence" value="ECO:0007669"/>
    <property type="project" value="InterPro"/>
</dbReference>
<dbReference type="PANTHER" id="PTHR11070:SF55">
    <property type="entry name" value="DNA 3'-5' HELICASE"/>
    <property type="match status" value="1"/>
</dbReference>
<dbReference type="InterPro" id="IPR014016">
    <property type="entry name" value="UvrD-like_ATP-bd"/>
</dbReference>
<evidence type="ECO:0000259" key="10">
    <source>
        <dbReference type="PROSITE" id="PS51198"/>
    </source>
</evidence>
<keyword evidence="5" id="KW-0067">ATP-binding</keyword>
<evidence type="ECO:0000256" key="4">
    <source>
        <dbReference type="ARBA" id="ARBA00022806"/>
    </source>
</evidence>
<evidence type="ECO:0000256" key="5">
    <source>
        <dbReference type="ARBA" id="ARBA00022840"/>
    </source>
</evidence>
<comment type="catalytic activity">
    <reaction evidence="7">
        <text>Couples ATP hydrolysis with the unwinding of duplex DNA by translocating in the 3'-5' direction.</text>
        <dbReference type="EC" id="5.6.2.4"/>
    </reaction>
</comment>
<dbReference type="GO" id="GO:0005524">
    <property type="term" value="F:ATP binding"/>
    <property type="evidence" value="ECO:0007669"/>
    <property type="project" value="UniProtKB-KW"/>
</dbReference>
<keyword evidence="4 12" id="KW-0347">Helicase</keyword>
<accession>A0A485LYM5</accession>
<dbReference type="PANTHER" id="PTHR11070">
    <property type="entry name" value="UVRD / RECB / PCRA DNA HELICASE FAMILY MEMBER"/>
    <property type="match status" value="1"/>
</dbReference>
<dbReference type="GO" id="GO:0005829">
    <property type="term" value="C:cytosol"/>
    <property type="evidence" value="ECO:0007669"/>
    <property type="project" value="TreeGrafter"/>
</dbReference>
<reference evidence="12" key="1">
    <citation type="submission" date="2019-03" db="EMBL/GenBank/DDBJ databases">
        <authorList>
            <person name="Hao L."/>
        </authorList>
    </citation>
    <scope>NUCLEOTIDE SEQUENCE</scope>
</reference>
<evidence type="ECO:0000313" key="12">
    <source>
        <dbReference type="EMBL" id="VFU13535.1"/>
    </source>
</evidence>
<proteinExistence type="inferred from homology"/>
<keyword evidence="2" id="KW-0547">Nucleotide-binding</keyword>
<dbReference type="InterPro" id="IPR000212">
    <property type="entry name" value="DNA_helicase_UvrD/REP"/>
</dbReference>
<dbReference type="InterPro" id="IPR013986">
    <property type="entry name" value="DExx_box_DNA_helicase_dom_sf"/>
</dbReference>
<dbReference type="GO" id="GO:0043138">
    <property type="term" value="F:3'-5' DNA helicase activity"/>
    <property type="evidence" value="ECO:0007669"/>
    <property type="project" value="UniProtKB-EC"/>
</dbReference>
<evidence type="ECO:0000256" key="6">
    <source>
        <dbReference type="ARBA" id="ARBA00023235"/>
    </source>
</evidence>
<evidence type="ECO:0000256" key="3">
    <source>
        <dbReference type="ARBA" id="ARBA00022801"/>
    </source>
</evidence>
<evidence type="ECO:0000256" key="9">
    <source>
        <dbReference type="ARBA" id="ARBA00048988"/>
    </source>
</evidence>
<dbReference type="SUPFAM" id="SSF52540">
    <property type="entry name" value="P-loop containing nucleoside triphosphate hydrolases"/>
    <property type="match status" value="1"/>
</dbReference>
<sequence length="621" mass="70138">MNDRILGGLNPEQERAVRHVNGPILIFAGAGSGKTRVIVHRVAYLISQGISPREILCLTFTNKAAGEMKERLKAIMGRADILPWAGTFHAFGAWLLRQEAHRIGLPSSFVIYDEADQRSLMGKCRRELNINSERGTDASLAWLANYTRDTMKDLTEVAGNFPFNPQPVLELYEKRKRENKAVDFADLLYVPCVLFSDYDDLKQKYRSRFRYILVDEYQDTNTAQYVFLMNLAGDEANICVVGDDDQSIYGWRGANVDNILKFRDDFPNAEVVVLEQNYRSTEEILGAASALIANNQCRAPKRLKSVQGRGKDITVCEHMDDEKEAGHTAIAIENLIRSGVSPRKIGVFYRVNALSRVLEEAFVRRRIPYAVYGGMRFYERREIKDLLAYLRILVNPADTEALDRIINVPSRGIGEKTLAALKAFARKKGIPAVNAIEDAIAGRIVRGTGLRGIESFGRVYRELARRVGMGDVALLLSQIVETTGFDTALKAEVDGEDRLNNVKELIASAKDWWDIGRYLEEKALMSAVDMDAGESISVMTLHMSKGLEFDHVFILGLEEGLLPHARCMDTNREIEEERRLLYVGITRARREVTLSWSRQRTMYGREVYQVPSGFLSELVSY</sequence>
<feature type="domain" description="UvrD-like helicase C-terminal" evidence="11">
    <location>
        <begin position="282"/>
        <end position="546"/>
    </location>
</feature>
<feature type="domain" description="UvrD-like helicase ATP-binding" evidence="10">
    <location>
        <begin position="7"/>
        <end position="281"/>
    </location>
</feature>
<dbReference type="CDD" id="cd17932">
    <property type="entry name" value="DEXQc_UvrD"/>
    <property type="match status" value="1"/>
</dbReference>
<dbReference type="GO" id="GO:0016887">
    <property type="term" value="F:ATP hydrolysis activity"/>
    <property type="evidence" value="ECO:0007669"/>
    <property type="project" value="RHEA"/>
</dbReference>
<dbReference type="Pfam" id="PF00580">
    <property type="entry name" value="UvrD-helicase"/>
    <property type="match status" value="1"/>
</dbReference>
<evidence type="ECO:0000256" key="8">
    <source>
        <dbReference type="ARBA" id="ARBA00034808"/>
    </source>
</evidence>
<dbReference type="PROSITE" id="PS51217">
    <property type="entry name" value="UVRD_HELICASE_CTER"/>
    <property type="match status" value="1"/>
</dbReference>
<organism evidence="12">
    <name type="scientific">anaerobic digester metagenome</name>
    <dbReference type="NCBI Taxonomy" id="1263854"/>
    <lineage>
        <taxon>unclassified sequences</taxon>
        <taxon>metagenomes</taxon>
        <taxon>ecological metagenomes</taxon>
    </lineage>
</organism>
<dbReference type="Pfam" id="PF13361">
    <property type="entry name" value="UvrD_C"/>
    <property type="match status" value="1"/>
</dbReference>
<dbReference type="Gene3D" id="1.10.10.160">
    <property type="match status" value="1"/>
</dbReference>
<dbReference type="GO" id="GO:0033202">
    <property type="term" value="C:DNA helicase complex"/>
    <property type="evidence" value="ECO:0007669"/>
    <property type="project" value="TreeGrafter"/>
</dbReference>
<dbReference type="AlphaFoldDB" id="A0A485LYM5"/>
<comment type="similarity">
    <text evidence="1">Belongs to the helicase family. UvrD subfamily.</text>
</comment>
<dbReference type="EMBL" id="CAADRM010000081">
    <property type="protein sequence ID" value="VFU13535.1"/>
    <property type="molecule type" value="Genomic_DNA"/>
</dbReference>
<evidence type="ECO:0000259" key="11">
    <source>
        <dbReference type="PROSITE" id="PS51217"/>
    </source>
</evidence>
<gene>
    <name evidence="12" type="primary">pcrA</name>
    <name evidence="12" type="ORF">SCFA_20005</name>
</gene>